<dbReference type="OrthoDB" id="432401at2759"/>
<keyword evidence="1" id="KW-0175">Coiled coil</keyword>
<accession>C5LHC7</accession>
<feature type="region of interest" description="Disordered" evidence="2">
    <location>
        <begin position="582"/>
        <end position="658"/>
    </location>
</feature>
<feature type="compositionally biased region" description="Basic and acidic residues" evidence="2">
    <location>
        <begin position="12"/>
        <end position="22"/>
    </location>
</feature>
<name>C5LHC7_PERM5</name>
<dbReference type="Gene3D" id="3.40.50.300">
    <property type="entry name" value="P-loop containing nucleotide triphosphate hydrolases"/>
    <property type="match status" value="1"/>
</dbReference>
<dbReference type="GeneID" id="9044685"/>
<dbReference type="InParanoid" id="C5LHC7"/>
<organism evidence="4">
    <name type="scientific">Perkinsus marinus (strain ATCC 50983 / TXsc)</name>
    <dbReference type="NCBI Taxonomy" id="423536"/>
    <lineage>
        <taxon>Eukaryota</taxon>
        <taxon>Sar</taxon>
        <taxon>Alveolata</taxon>
        <taxon>Perkinsozoa</taxon>
        <taxon>Perkinsea</taxon>
        <taxon>Perkinsida</taxon>
        <taxon>Perkinsidae</taxon>
        <taxon>Perkinsus</taxon>
    </lineage>
</organism>
<feature type="compositionally biased region" description="Polar residues" evidence="2">
    <location>
        <begin position="589"/>
        <end position="598"/>
    </location>
</feature>
<keyword evidence="4" id="KW-1185">Reference proteome</keyword>
<feature type="compositionally biased region" description="Polar residues" evidence="2">
    <location>
        <begin position="24"/>
        <end position="40"/>
    </location>
</feature>
<dbReference type="InterPro" id="IPR036770">
    <property type="entry name" value="Ankyrin_rpt-contain_sf"/>
</dbReference>
<dbReference type="PANTHER" id="PTHR36395">
    <property type="entry name" value="RING-H2 ZINC FINGER PROTEIN"/>
    <property type="match status" value="1"/>
</dbReference>
<sequence length="2503" mass="279931">MSFQNRGTSSRSSEEYVGDLRSRQGLTTTTTNRGESQSGTTVLEGLSEKLPASNGSSASVVEKLRAENSKLQTDMLRLVKQNRQLLDENKKLKVQKQVMVHSEEGLRRVLDQDPFVNMSCFGHNNYKNVSDLYFELQHEICWLERDDRGLRRVLDVVIVRLSYKDLVLVESHEQMSDGRVRSRNLLPGVKKRLSETIGAALERWIHKELGLNFDCLKQAAAYSYSEQEADSSLSYPIRVLFRLHEMSYQLIPDALSKEQLARIGLPKGHSFQTSEDLCEAVNDDSDNNADHGAVISRGGSSSCCGYLKSAVHFWGWYQMSSWEAVNSASRQTNAAENIDLSAAIDRALGSHPNRAVYTQLLLRMFGAAFDCTRLSGGFGGGLVLRVQPFDLRGRREEPVIVKLDTKESVETEVANAREVYEVLSDQAARILGEPIYVGDSGAFKLELAGACWHVPELANSSTTLLNTFKDLYIYESVNMLLNSLQACGPPKMHPKLMSDWLRIDLELAERLYPRLCSLRGSDIALHFAIDAACKDGFADKAPMLKGRLTTDAKVTIDAIRQALQYVDRNLVSTASRHEGLNSALDCERNTSTTSTVKSSDIAPPGTPLKQLSMPAMCLRPDSGSPLPPSRETTNSSFVSATSDDPREPRPFADAYGTRIGGRSVSRTDRYSKTNLRRLVSDSPWASRVAVSRGGRGLSYVMTNIRRMRRLFKEGFRSSLKHMLHKRLLQQLGGLSSVDLDSLQLWLPLLRETSRIVGYADVPPWMKLIAVHYIDMLCDKILLAMGGPLSEGCSINLIEWINAAPNYPLTLPLVCRSANDSSQEFMDIVDGGEELAPLSLEDIAVNPASPDSRLRTGSLLSSAEFEEEAVRYRAMMKSQYAYEVDSISGHQMDVMQACANFRLVPWREGAGHNTMFDIEQCIRRVDDRLNGKCFARQFLVSGAPGSGKSCLLRRLVIYCLNSQNDLLPLVIPVRELAKNYVLLTQHTDERLSTSSSSSAAAAGDNSCCLLDTDADGPDPETLLEAWMRSRLGDESSRLYLMRMMLASGRLLILMDGLEEAGSAKCTIEKLLSLLAVNKHRVVCTVREGYLSDHSQESLTASGFEGSSLSLLDAEQCRFVANARLGQASAAKFEDFLNEFRDKVASSPEGVEFINTPACLNMLLCYWEQKHPVRSDSGRRASISSLCRDRSSGRTSNASFNTMRRIESQPLDEEDLSGPMYPSPSNACVSRAHDQRTRVVMKHQADRAKVKDTVDRYRTLLETIAFFMMVERKNRFSEDDVVRWGLVKTESNSAAWRGLSLSISRGRLPLLARLAGSKETSKLYRFVFASFQDFLASGALTRGLRDEEELPSLEELLGAGSHGDDWWNTFLNMVVDRSPSKFKKLFERRCCNWKPSEHDGDTPLHAAARNRRLTIFVALPQLSECVRKYMNVYNDKGLLPLHEAAKAGNAMACEAMISGGYADLWAQAKYSGWVPLHFAAANHQKAVIDVLLEAARKEGALLGSREGRRVALPKLQVCGHQLAMDIVSKDCTLTDEEFVSRAKKTFPELSYFRGRSDTTPDQSAAVALDPADIEFRRTMGALLSVFWVCADRYDDFVRNQPPSNRLSRENWSHLQRWVRNVVKLTDPQEPDAVDAMLCFMSIHDLGKMKDFREELAPGYQDHDAGLSYILSRSPEVLPSYCRLPDKYQLLIETSLKVDFNFGQFLQAENLPANIKNIRDIRRDLSPGIRDHDKALLYIIENTPAVLPSYLRLPAFYQKLIHSALTVEFNFGQFLQGENLPANLVKVKTMLGDEGKDALSFYLFHIFVDIAGSSGTRTWEGSLTMDQSLYSTFQDGVNCLEMLTTESVDDVYKSYLTRRARATGADVVNRADFALARLSCQARVSDFSDAEEVTAVWNEGLTPAERSALTEFLTRDGIVGRPGYLVYYAPAFLCNCKRNDSVGLLSAVRMLLKVYETAEDEFGDAALYQDGYVTIHIKDLAILGATYSARMPFDQMKLFLTKINASEAMVEGKPWIPVTDEALLARHRNAGLRLAQDILSNSCTETDFLLQIRSVYPELGYFKGRIDLTPDASASVPLAAAEVESLRTQGAMLSVFWVCSNQYDQFVRGQNPKDRLSERSWQAIRQWITDVVKIKTVRDAELLDAFLCFTAIHDLGKMNDFRADVVPHEIRDHDAALGYIMDHCPEVLPSYKSLSDHYKDLIRTSLRVNFNFGQFLQGENLPANLVGVKRLFKDKTTDAMPFFLFHIFADMSGILGARSLEGSLFMTETMYNNFARGIDALQELQTGSPRDVYDRFLLKRAAESFPKITNRADRAFARLVCLCRIFNPADTRLLQDAFDDLPAAKREELVEHLNRDGIDEKPAYLLYYAPAFMENCKRNPVLGLGPALKLLVRIYELVDEAFKVDSLSPKEDADDSEVDDNVKTEVAVSSSVGCTTDATAAPCEVEKPTSSSPDHLPGVVTAHLRESADWVKQLRDYSQFSENRLVMQRISPNEAVVHVVSLSVNM</sequence>
<feature type="region of interest" description="Disordered" evidence="2">
    <location>
        <begin position="1"/>
        <end position="40"/>
    </location>
</feature>
<dbReference type="Proteomes" id="UP000007800">
    <property type="component" value="Unassembled WGS sequence"/>
</dbReference>
<feature type="compositionally biased region" description="Polar residues" evidence="2">
    <location>
        <begin position="630"/>
        <end position="642"/>
    </location>
</feature>
<reference evidence="3 4" key="1">
    <citation type="submission" date="2008-07" db="EMBL/GenBank/DDBJ databases">
        <authorList>
            <person name="El-Sayed N."/>
            <person name="Caler E."/>
            <person name="Inman J."/>
            <person name="Amedeo P."/>
            <person name="Hass B."/>
            <person name="Wortman J."/>
        </authorList>
    </citation>
    <scope>NUCLEOTIDE SEQUENCE [LARGE SCALE GENOMIC DNA]</scope>
    <source>
        <strain evidence="4">ATCC 50983 / TXsc</strain>
    </source>
</reference>
<feature type="compositionally biased region" description="Polar residues" evidence="2">
    <location>
        <begin position="1"/>
        <end position="11"/>
    </location>
</feature>
<feature type="coiled-coil region" evidence="1">
    <location>
        <begin position="61"/>
        <end position="95"/>
    </location>
</feature>
<evidence type="ECO:0000313" key="4">
    <source>
        <dbReference type="Proteomes" id="UP000007800"/>
    </source>
</evidence>
<dbReference type="PANTHER" id="PTHR36395:SF1">
    <property type="entry name" value="RING-H2 ZINC FINGER PROTEIN"/>
    <property type="match status" value="1"/>
</dbReference>
<evidence type="ECO:0000256" key="2">
    <source>
        <dbReference type="SAM" id="MobiDB-lite"/>
    </source>
</evidence>
<dbReference type="RefSeq" id="XP_002772120.1">
    <property type="nucleotide sequence ID" value="XM_002772074.1"/>
</dbReference>
<dbReference type="Gene3D" id="1.25.40.20">
    <property type="entry name" value="Ankyrin repeat-containing domain"/>
    <property type="match status" value="1"/>
</dbReference>
<gene>
    <name evidence="3" type="ORF">Pmar_PMAR017350</name>
</gene>
<dbReference type="SUPFAM" id="SSF48403">
    <property type="entry name" value="Ankyrin repeat"/>
    <property type="match status" value="1"/>
</dbReference>
<proteinExistence type="predicted"/>
<dbReference type="Pfam" id="PF20717">
    <property type="entry name" value="DUF6829"/>
    <property type="match status" value="3"/>
</dbReference>
<dbReference type="InterPro" id="IPR049232">
    <property type="entry name" value="DUF6829"/>
</dbReference>
<dbReference type="InterPro" id="IPR027417">
    <property type="entry name" value="P-loop_NTPase"/>
</dbReference>
<dbReference type="EMBL" id="GG682011">
    <property type="protein sequence ID" value="EER03936.1"/>
    <property type="molecule type" value="Genomic_DNA"/>
</dbReference>
<protein>
    <submittedName>
        <fullName evidence="3">Uncharacterized protein</fullName>
    </submittedName>
</protein>
<evidence type="ECO:0000313" key="3">
    <source>
        <dbReference type="EMBL" id="EER03936.1"/>
    </source>
</evidence>
<evidence type="ECO:0000256" key="1">
    <source>
        <dbReference type="SAM" id="Coils"/>
    </source>
</evidence>